<proteinExistence type="predicted"/>
<dbReference type="SUPFAM" id="SSF57535">
    <property type="entry name" value="Complement control module/SCR domain"/>
    <property type="match status" value="1"/>
</dbReference>
<sequence>MAAGMLVAIIMEIQQCMSVILAIFCLETLLSPVSLMGTATSCGRPPYVEHGSFKVTSGYKFTDHVEYTCFSDFMLNGVNFAVCLSNGSWSKPPSCLPAARKCNRKSNTPFRYFPNV</sequence>
<gene>
    <name evidence="4" type="ORF">EB796_024336</name>
</gene>
<keyword evidence="1" id="KW-1015">Disulfide bond</keyword>
<dbReference type="Proteomes" id="UP000593567">
    <property type="component" value="Unassembled WGS sequence"/>
</dbReference>
<dbReference type="Pfam" id="PF00084">
    <property type="entry name" value="Sushi"/>
    <property type="match status" value="1"/>
</dbReference>
<reference evidence="4" key="1">
    <citation type="submission" date="2020-06" db="EMBL/GenBank/DDBJ databases">
        <title>Draft genome of Bugula neritina, a colonial animal packing powerful symbionts and potential medicines.</title>
        <authorList>
            <person name="Rayko M."/>
        </authorList>
    </citation>
    <scope>NUCLEOTIDE SEQUENCE [LARGE SCALE GENOMIC DNA]</scope>
    <source>
        <strain evidence="4">Kwan_BN1</strain>
    </source>
</reference>
<dbReference type="SMART" id="SM00032">
    <property type="entry name" value="CCP"/>
    <property type="match status" value="1"/>
</dbReference>
<dbReference type="EMBL" id="VXIV02003408">
    <property type="protein sequence ID" value="KAF6017364.1"/>
    <property type="molecule type" value="Genomic_DNA"/>
</dbReference>
<dbReference type="AlphaFoldDB" id="A0A7J7IVD2"/>
<evidence type="ECO:0000313" key="5">
    <source>
        <dbReference type="Proteomes" id="UP000593567"/>
    </source>
</evidence>
<protein>
    <recommendedName>
        <fullName evidence="3">Sushi domain-containing protein</fullName>
    </recommendedName>
</protein>
<dbReference type="InterPro" id="IPR035976">
    <property type="entry name" value="Sushi/SCR/CCP_sf"/>
</dbReference>
<keyword evidence="2" id="KW-0768">Sushi</keyword>
<evidence type="ECO:0000259" key="3">
    <source>
        <dbReference type="PROSITE" id="PS50923"/>
    </source>
</evidence>
<evidence type="ECO:0000256" key="1">
    <source>
        <dbReference type="ARBA" id="ARBA00023157"/>
    </source>
</evidence>
<evidence type="ECO:0000313" key="4">
    <source>
        <dbReference type="EMBL" id="KAF6017364.1"/>
    </source>
</evidence>
<dbReference type="Gene3D" id="2.10.70.10">
    <property type="entry name" value="Complement Module, domain 1"/>
    <property type="match status" value="1"/>
</dbReference>
<keyword evidence="5" id="KW-1185">Reference proteome</keyword>
<accession>A0A7J7IVD2</accession>
<name>A0A7J7IVD2_BUGNE</name>
<dbReference type="PROSITE" id="PS50923">
    <property type="entry name" value="SUSHI"/>
    <property type="match status" value="1"/>
</dbReference>
<comment type="caution">
    <text evidence="2">Lacks conserved residue(s) required for the propagation of feature annotation.</text>
</comment>
<dbReference type="InterPro" id="IPR000436">
    <property type="entry name" value="Sushi_SCR_CCP_dom"/>
</dbReference>
<dbReference type="CDD" id="cd00033">
    <property type="entry name" value="CCP"/>
    <property type="match status" value="1"/>
</dbReference>
<organism evidence="4 5">
    <name type="scientific">Bugula neritina</name>
    <name type="common">Brown bryozoan</name>
    <name type="synonym">Sertularia neritina</name>
    <dbReference type="NCBI Taxonomy" id="10212"/>
    <lineage>
        <taxon>Eukaryota</taxon>
        <taxon>Metazoa</taxon>
        <taxon>Spiralia</taxon>
        <taxon>Lophotrochozoa</taxon>
        <taxon>Bryozoa</taxon>
        <taxon>Gymnolaemata</taxon>
        <taxon>Cheilostomatida</taxon>
        <taxon>Flustrina</taxon>
        <taxon>Buguloidea</taxon>
        <taxon>Bugulidae</taxon>
        <taxon>Bugula</taxon>
    </lineage>
</organism>
<feature type="domain" description="Sushi" evidence="3">
    <location>
        <begin position="40"/>
        <end position="97"/>
    </location>
</feature>
<comment type="caution">
    <text evidence="4">The sequence shown here is derived from an EMBL/GenBank/DDBJ whole genome shotgun (WGS) entry which is preliminary data.</text>
</comment>
<evidence type="ECO:0000256" key="2">
    <source>
        <dbReference type="PROSITE-ProRule" id="PRU00302"/>
    </source>
</evidence>